<reference evidence="1 2" key="1">
    <citation type="journal article" date="2019" name="Sci. Data">
        <title>Hybrid genome assembly and annotation of Danionella translucida.</title>
        <authorList>
            <person name="Kadobianskyi M."/>
            <person name="Schulze L."/>
            <person name="Schuelke M."/>
            <person name="Judkewitz B."/>
        </authorList>
    </citation>
    <scope>NUCLEOTIDE SEQUENCE [LARGE SCALE GENOMIC DNA]</scope>
    <source>
        <strain evidence="1 2">Bolton</strain>
    </source>
</reference>
<comment type="caution">
    <text evidence="1">The sequence shown here is derived from an EMBL/GenBank/DDBJ whole genome shotgun (WGS) entry which is preliminary data.</text>
</comment>
<evidence type="ECO:0000313" key="1">
    <source>
        <dbReference type="EMBL" id="TRY97053.1"/>
    </source>
</evidence>
<dbReference type="EMBL" id="SRMA01025243">
    <property type="protein sequence ID" value="TRY97053.1"/>
    <property type="molecule type" value="Genomic_DNA"/>
</dbReference>
<keyword evidence="2" id="KW-1185">Reference proteome</keyword>
<dbReference type="Proteomes" id="UP000316079">
    <property type="component" value="Unassembled WGS sequence"/>
</dbReference>
<organism evidence="1 2">
    <name type="scientific">Danionella cerebrum</name>
    <dbReference type="NCBI Taxonomy" id="2873325"/>
    <lineage>
        <taxon>Eukaryota</taxon>
        <taxon>Metazoa</taxon>
        <taxon>Chordata</taxon>
        <taxon>Craniata</taxon>
        <taxon>Vertebrata</taxon>
        <taxon>Euteleostomi</taxon>
        <taxon>Actinopterygii</taxon>
        <taxon>Neopterygii</taxon>
        <taxon>Teleostei</taxon>
        <taxon>Ostariophysi</taxon>
        <taxon>Cypriniformes</taxon>
        <taxon>Danionidae</taxon>
        <taxon>Danioninae</taxon>
        <taxon>Danionella</taxon>
    </lineage>
</organism>
<accession>A0A553R4G6</accession>
<proteinExistence type="predicted"/>
<dbReference type="AlphaFoldDB" id="A0A553R4G6"/>
<evidence type="ECO:0000313" key="2">
    <source>
        <dbReference type="Proteomes" id="UP000316079"/>
    </source>
</evidence>
<protein>
    <submittedName>
        <fullName evidence="1">Uncharacterized protein</fullName>
    </submittedName>
</protein>
<sequence>MAHLFVDGAVDRSLVFEEQVILGALRPERTASEQRSSSVLEPCCRSQRLKFDPDFCGNTSGRADVRAQLTPWRASRHSHTCTHAALHVVNANIALRGETVKGTTALITLRSSNTPTERERPARRLPRFKAIWGVKNVTEVSVDL</sequence>
<name>A0A553R4G6_9TELE</name>
<gene>
    <name evidence="1" type="ORF">DNTS_001460</name>
</gene>